<name>A0A0F9MC92_9ZZZZ</name>
<gene>
    <name evidence="1" type="ORF">LCGC14_1108270</name>
</gene>
<dbReference type="EMBL" id="LAZR01005039">
    <property type="protein sequence ID" value="KKN03379.1"/>
    <property type="molecule type" value="Genomic_DNA"/>
</dbReference>
<reference evidence="1" key="1">
    <citation type="journal article" date="2015" name="Nature">
        <title>Complex archaea that bridge the gap between prokaryotes and eukaryotes.</title>
        <authorList>
            <person name="Spang A."/>
            <person name="Saw J.H."/>
            <person name="Jorgensen S.L."/>
            <person name="Zaremba-Niedzwiedzka K."/>
            <person name="Martijn J."/>
            <person name="Lind A.E."/>
            <person name="van Eijk R."/>
            <person name="Schleper C."/>
            <person name="Guy L."/>
            <person name="Ettema T.J."/>
        </authorList>
    </citation>
    <scope>NUCLEOTIDE SEQUENCE</scope>
</reference>
<protein>
    <submittedName>
        <fullName evidence="1">Uncharacterized protein</fullName>
    </submittedName>
</protein>
<organism evidence="1">
    <name type="scientific">marine sediment metagenome</name>
    <dbReference type="NCBI Taxonomy" id="412755"/>
    <lineage>
        <taxon>unclassified sequences</taxon>
        <taxon>metagenomes</taxon>
        <taxon>ecological metagenomes</taxon>
    </lineage>
</organism>
<sequence length="107" mass="11982">MGKHKTQRTEELRQVVAELNSETLEICQANGYSKRVIDGIVYPVRPVDLGDRTLLKGTEKGIEPPLSIEKETPFLRGGGVKGRVASVGYKYYPIPEILISINIRERT</sequence>
<accession>A0A0F9MC92</accession>
<proteinExistence type="predicted"/>
<comment type="caution">
    <text evidence="1">The sequence shown here is derived from an EMBL/GenBank/DDBJ whole genome shotgun (WGS) entry which is preliminary data.</text>
</comment>
<evidence type="ECO:0000313" key="1">
    <source>
        <dbReference type="EMBL" id="KKN03379.1"/>
    </source>
</evidence>
<dbReference type="AlphaFoldDB" id="A0A0F9MC92"/>